<feature type="non-terminal residue" evidence="1">
    <location>
        <position position="1"/>
    </location>
</feature>
<reference evidence="1 2" key="1">
    <citation type="submission" date="2016-07" db="EMBL/GenBank/DDBJ databases">
        <title>Pervasive Adenine N6-methylation of Active Genes in Fungi.</title>
        <authorList>
            <consortium name="DOE Joint Genome Institute"/>
            <person name="Mondo S.J."/>
            <person name="Dannebaum R.O."/>
            <person name="Kuo R.C."/>
            <person name="Labutti K."/>
            <person name="Haridas S."/>
            <person name="Kuo A."/>
            <person name="Salamov A."/>
            <person name="Ahrendt S.R."/>
            <person name="Lipzen A."/>
            <person name="Sullivan W."/>
            <person name="Andreopoulos W.B."/>
            <person name="Clum A."/>
            <person name="Lindquist E."/>
            <person name="Daum C."/>
            <person name="Ramamoorthy G.K."/>
            <person name="Gryganskyi A."/>
            <person name="Culley D."/>
            <person name="Magnuson J.K."/>
            <person name="James T.Y."/>
            <person name="O'Malley M.A."/>
            <person name="Stajich J.E."/>
            <person name="Spatafora J.W."/>
            <person name="Visel A."/>
            <person name="Grigoriev I.V."/>
        </authorList>
    </citation>
    <scope>NUCLEOTIDE SEQUENCE [LARGE SCALE GENOMIC DNA]</scope>
    <source>
        <strain evidence="1 2">NRRL 1336</strain>
    </source>
</reference>
<dbReference type="EMBL" id="MCGE01000053">
    <property type="protein sequence ID" value="ORZ04130.1"/>
    <property type="molecule type" value="Genomic_DNA"/>
</dbReference>
<evidence type="ECO:0000313" key="1">
    <source>
        <dbReference type="EMBL" id="ORZ04130.1"/>
    </source>
</evidence>
<dbReference type="AlphaFoldDB" id="A0A1X2HX35"/>
<keyword evidence="2" id="KW-1185">Reference proteome</keyword>
<name>A0A1X2HX35_9FUNG</name>
<comment type="caution">
    <text evidence="1">The sequence shown here is derived from an EMBL/GenBank/DDBJ whole genome shotgun (WGS) entry which is preliminary data.</text>
</comment>
<sequence length="99" mass="11390">VVYSKWPIFKRLGLHADDEDDPSTRTFDIVSIPLQPDSCHMKRAESPILTLIGCSVRNKWILPSEKITVSEEEHVICHDDDYINNDSDAKPPLTFFDIY</sequence>
<organism evidence="1 2">
    <name type="scientific">Absidia repens</name>
    <dbReference type="NCBI Taxonomy" id="90262"/>
    <lineage>
        <taxon>Eukaryota</taxon>
        <taxon>Fungi</taxon>
        <taxon>Fungi incertae sedis</taxon>
        <taxon>Mucoromycota</taxon>
        <taxon>Mucoromycotina</taxon>
        <taxon>Mucoromycetes</taxon>
        <taxon>Mucorales</taxon>
        <taxon>Cunninghamellaceae</taxon>
        <taxon>Absidia</taxon>
    </lineage>
</organism>
<accession>A0A1X2HX35</accession>
<protein>
    <submittedName>
        <fullName evidence="1">Uncharacterized protein</fullName>
    </submittedName>
</protein>
<gene>
    <name evidence="1" type="ORF">BCR42DRAFT_429517</name>
</gene>
<dbReference type="Proteomes" id="UP000193560">
    <property type="component" value="Unassembled WGS sequence"/>
</dbReference>
<evidence type="ECO:0000313" key="2">
    <source>
        <dbReference type="Proteomes" id="UP000193560"/>
    </source>
</evidence>
<proteinExistence type="predicted"/>